<keyword evidence="2 10" id="KW-0963">Cytoplasm</keyword>
<evidence type="ECO:0000256" key="9">
    <source>
        <dbReference type="ARBA" id="ARBA00048573"/>
    </source>
</evidence>
<reference evidence="13 14" key="1">
    <citation type="submission" date="2018-10" db="EMBL/GenBank/DDBJ databases">
        <title>Comparative functional genomics of the obligate endosymbiont Buchnera aphidicola.</title>
        <authorList>
            <person name="Chong R.A."/>
        </authorList>
    </citation>
    <scope>NUCLEOTIDE SEQUENCE [LARGE SCALE GENOMIC DNA]</scope>
    <source>
        <strain evidence="13 14">Ska</strain>
    </source>
</reference>
<feature type="binding site" evidence="10">
    <location>
        <position position="413"/>
    </location>
    <ligand>
        <name>Mg(2+)</name>
        <dbReference type="ChEBI" id="CHEBI:18420"/>
        <label>1</label>
    </ligand>
</feature>
<evidence type="ECO:0000256" key="10">
    <source>
        <dbReference type="HAMAP-Rule" id="MF_00252"/>
    </source>
</evidence>
<evidence type="ECO:0000256" key="11">
    <source>
        <dbReference type="RuleBase" id="RU000336"/>
    </source>
</evidence>
<dbReference type="OrthoDB" id="9762036at2"/>
<keyword evidence="6 10" id="KW-0067">ATP-binding</keyword>
<dbReference type="NCBIfam" id="NF001756">
    <property type="entry name" value="PRK00484.1"/>
    <property type="match status" value="1"/>
</dbReference>
<dbReference type="GO" id="GO:0006430">
    <property type="term" value="P:lysyl-tRNA aminoacylation"/>
    <property type="evidence" value="ECO:0007669"/>
    <property type="project" value="UniProtKB-UniRule"/>
</dbReference>
<dbReference type="GO" id="GO:0000287">
    <property type="term" value="F:magnesium ion binding"/>
    <property type="evidence" value="ECO:0007669"/>
    <property type="project" value="UniProtKB-UniRule"/>
</dbReference>
<dbReference type="EC" id="6.1.1.6" evidence="10"/>
<dbReference type="InterPro" id="IPR006195">
    <property type="entry name" value="aa-tRNA-synth_II"/>
</dbReference>
<dbReference type="PRINTS" id="PR00982">
    <property type="entry name" value="TRNASYNTHLYS"/>
</dbReference>
<dbReference type="InterPro" id="IPR002313">
    <property type="entry name" value="Lys-tRNA-ligase_II"/>
</dbReference>
<dbReference type="SUPFAM" id="SSF50249">
    <property type="entry name" value="Nucleic acid-binding proteins"/>
    <property type="match status" value="1"/>
</dbReference>
<evidence type="ECO:0000256" key="3">
    <source>
        <dbReference type="ARBA" id="ARBA00022598"/>
    </source>
</evidence>
<dbReference type="GO" id="GO:0004824">
    <property type="term" value="F:lysine-tRNA ligase activity"/>
    <property type="evidence" value="ECO:0007669"/>
    <property type="project" value="UniProtKB-UniRule"/>
</dbReference>
<keyword evidence="10 11" id="KW-0460">Magnesium</keyword>
<dbReference type="CDD" id="cd00775">
    <property type="entry name" value="LysRS_core"/>
    <property type="match status" value="1"/>
</dbReference>
<comment type="subcellular location">
    <subcellularLocation>
        <location evidence="10">Cytoplasm</location>
    </subcellularLocation>
</comment>
<comment type="similarity">
    <text evidence="1 10">Belongs to the class-II aminoacyl-tRNA synthetase family.</text>
</comment>
<accession>A0A4D6YD95</accession>
<keyword evidence="5 10" id="KW-0547">Nucleotide-binding</keyword>
<comment type="subunit">
    <text evidence="10">Homodimer.</text>
</comment>
<evidence type="ECO:0000256" key="8">
    <source>
        <dbReference type="ARBA" id="ARBA00023146"/>
    </source>
</evidence>
<keyword evidence="8 10" id="KW-0030">Aminoacyl-tRNA synthetase</keyword>
<dbReference type="NCBIfam" id="TIGR00499">
    <property type="entry name" value="lysS_bact"/>
    <property type="match status" value="1"/>
</dbReference>
<evidence type="ECO:0000256" key="7">
    <source>
        <dbReference type="ARBA" id="ARBA00022917"/>
    </source>
</evidence>
<dbReference type="PANTHER" id="PTHR42918">
    <property type="entry name" value="LYSYL-TRNA SYNTHETASE"/>
    <property type="match status" value="1"/>
</dbReference>
<dbReference type="Pfam" id="PF01336">
    <property type="entry name" value="tRNA_anti-codon"/>
    <property type="match status" value="1"/>
</dbReference>
<dbReference type="Pfam" id="PF00152">
    <property type="entry name" value="tRNA-synt_2"/>
    <property type="match status" value="1"/>
</dbReference>
<dbReference type="PROSITE" id="PS50862">
    <property type="entry name" value="AA_TRNA_LIGASE_II"/>
    <property type="match status" value="1"/>
</dbReference>
<gene>
    <name evidence="10 13" type="primary">lysS</name>
    <name evidence="13" type="ORF">D9V78_01460</name>
</gene>
<evidence type="ECO:0000256" key="2">
    <source>
        <dbReference type="ARBA" id="ARBA00022490"/>
    </source>
</evidence>
<organism evidence="13 14">
    <name type="scientific">Buchnera aphidicola</name>
    <name type="common">Sarucallis kahawaluokalani</name>
    <dbReference type="NCBI Taxonomy" id="1241878"/>
    <lineage>
        <taxon>Bacteria</taxon>
        <taxon>Pseudomonadati</taxon>
        <taxon>Pseudomonadota</taxon>
        <taxon>Gammaproteobacteria</taxon>
        <taxon>Enterobacterales</taxon>
        <taxon>Erwiniaceae</taxon>
        <taxon>Buchnera</taxon>
    </lineage>
</organism>
<dbReference type="PANTHER" id="PTHR42918:SF15">
    <property type="entry name" value="LYSINE--TRNA LIGASE, CHLOROPLASTIC_MITOCHONDRIAL"/>
    <property type="match status" value="1"/>
</dbReference>
<dbReference type="GO" id="GO:0005524">
    <property type="term" value="F:ATP binding"/>
    <property type="evidence" value="ECO:0007669"/>
    <property type="project" value="UniProtKB-UniRule"/>
</dbReference>
<dbReference type="Gene3D" id="2.40.50.140">
    <property type="entry name" value="Nucleic acid-binding proteins"/>
    <property type="match status" value="1"/>
</dbReference>
<dbReference type="SUPFAM" id="SSF55681">
    <property type="entry name" value="Class II aaRS and biotin synthetases"/>
    <property type="match status" value="1"/>
</dbReference>
<evidence type="ECO:0000259" key="12">
    <source>
        <dbReference type="PROSITE" id="PS50862"/>
    </source>
</evidence>
<dbReference type="FunFam" id="2.40.50.140:FF:000024">
    <property type="entry name" value="Lysine--tRNA ligase"/>
    <property type="match status" value="1"/>
</dbReference>
<feature type="binding site" evidence="10">
    <location>
        <position position="420"/>
    </location>
    <ligand>
        <name>Mg(2+)</name>
        <dbReference type="ChEBI" id="CHEBI:18420"/>
        <label>1</label>
    </ligand>
</feature>
<dbReference type="Proteomes" id="UP000298685">
    <property type="component" value="Chromosome"/>
</dbReference>
<evidence type="ECO:0000256" key="6">
    <source>
        <dbReference type="ARBA" id="ARBA00022840"/>
    </source>
</evidence>
<dbReference type="GO" id="GO:0005829">
    <property type="term" value="C:cytosol"/>
    <property type="evidence" value="ECO:0007669"/>
    <property type="project" value="TreeGrafter"/>
</dbReference>
<dbReference type="AlphaFoldDB" id="A0A4D6YD95"/>
<dbReference type="CDD" id="cd04322">
    <property type="entry name" value="LysRS_N"/>
    <property type="match status" value="1"/>
</dbReference>
<feature type="domain" description="Aminoacyl-transfer RNA synthetases class-II family profile" evidence="12">
    <location>
        <begin position="185"/>
        <end position="501"/>
    </location>
</feature>
<dbReference type="InterPro" id="IPR012340">
    <property type="entry name" value="NA-bd_OB-fold"/>
</dbReference>
<dbReference type="GO" id="GO:0000049">
    <property type="term" value="F:tRNA binding"/>
    <property type="evidence" value="ECO:0007669"/>
    <property type="project" value="TreeGrafter"/>
</dbReference>
<dbReference type="InterPro" id="IPR044136">
    <property type="entry name" value="Lys-tRNA-ligase_II_N"/>
</dbReference>
<dbReference type="InterPro" id="IPR018149">
    <property type="entry name" value="Lys-tRNA-synth_II_C"/>
</dbReference>
<dbReference type="EMBL" id="CP032999">
    <property type="protein sequence ID" value="QCI26073.1"/>
    <property type="molecule type" value="Genomic_DNA"/>
</dbReference>
<dbReference type="InterPro" id="IPR004365">
    <property type="entry name" value="NA-bd_OB_tRNA"/>
</dbReference>
<evidence type="ECO:0000256" key="1">
    <source>
        <dbReference type="ARBA" id="ARBA00008226"/>
    </source>
</evidence>
<feature type="binding site" evidence="10">
    <location>
        <position position="420"/>
    </location>
    <ligand>
        <name>Mg(2+)</name>
        <dbReference type="ChEBI" id="CHEBI:18420"/>
        <label>2</label>
    </ligand>
</feature>
<evidence type="ECO:0000313" key="14">
    <source>
        <dbReference type="Proteomes" id="UP000298685"/>
    </source>
</evidence>
<keyword evidence="3 10" id="KW-0436">Ligase</keyword>
<keyword evidence="4 10" id="KW-0479">Metal-binding</keyword>
<sequence length="503" mass="59435">MIIKKDINKKMNLHSEYQIRKKKLINLLTTGFNFPNQFKPNTTLKQINKKYLNYTRKELFKIHINIKIAGRIIKKRIMGKAAFIIIKEMNSEIQIYVTEQKISSDFYQHQFKTWDIGDIIAIIGKIFKTKTGQLSVYCEQTILLVKSLRPLPEKFHGLTDQEIRYRKRYLDLLSNKNSMENFIKRSKILKIIRNFMHLKKFIEVETPMMQNVPGGATARPFITNHNTLDIQMYLRISPELYLKKLIIGGFTKIYEINRNFRNEGISYKHNPEFTMMEMYIAYADHNDLMQFIIIFLQHIVHQLTGKNIIQYQEHILNINTPFQKLTIQEAIVCYNPSIYIDDLKNIQKIKKIAQLYNIPIQENWNINKIIMKIFENTTENKLIQPTFITEYPTEISPLARRNDKNKKISERFEFFMGGIEIGNGFSELNNPNDQKKRFLKQYNEQKKIKNNISLYDAEYVEALEYGMPPTAGLGIGIDRLIMLLTNQNNIRDVILFPTLRPIK</sequence>
<comment type="cofactor">
    <cofactor evidence="10 11">
        <name>Mg(2+)</name>
        <dbReference type="ChEBI" id="CHEBI:18420"/>
    </cofactor>
    <text evidence="10 11">Binds 3 Mg(2+) ions per subunit.</text>
</comment>
<name>A0A4D6YD95_9GAMM</name>
<comment type="catalytic activity">
    <reaction evidence="9 10 11">
        <text>tRNA(Lys) + L-lysine + ATP = L-lysyl-tRNA(Lys) + AMP + diphosphate</text>
        <dbReference type="Rhea" id="RHEA:20792"/>
        <dbReference type="Rhea" id="RHEA-COMP:9696"/>
        <dbReference type="Rhea" id="RHEA-COMP:9697"/>
        <dbReference type="ChEBI" id="CHEBI:30616"/>
        <dbReference type="ChEBI" id="CHEBI:32551"/>
        <dbReference type="ChEBI" id="CHEBI:33019"/>
        <dbReference type="ChEBI" id="CHEBI:78442"/>
        <dbReference type="ChEBI" id="CHEBI:78529"/>
        <dbReference type="ChEBI" id="CHEBI:456215"/>
        <dbReference type="EC" id="6.1.1.6"/>
    </reaction>
</comment>
<evidence type="ECO:0000256" key="5">
    <source>
        <dbReference type="ARBA" id="ARBA00022741"/>
    </source>
</evidence>
<protein>
    <recommendedName>
        <fullName evidence="10">Lysine--tRNA ligase</fullName>
        <ecNumber evidence="10">6.1.1.6</ecNumber>
    </recommendedName>
    <alternativeName>
        <fullName evidence="10">Lysyl-tRNA synthetase</fullName>
        <shortName evidence="10">LysRS</shortName>
    </alternativeName>
</protein>
<keyword evidence="7 10" id="KW-0648">Protein biosynthesis</keyword>
<dbReference type="InterPro" id="IPR045864">
    <property type="entry name" value="aa-tRNA-synth_II/BPL/LPL"/>
</dbReference>
<dbReference type="HAMAP" id="MF_00252">
    <property type="entry name" value="Lys_tRNA_synth_class2"/>
    <property type="match status" value="1"/>
</dbReference>
<dbReference type="Gene3D" id="3.30.930.10">
    <property type="entry name" value="Bira Bifunctional Protein, Domain 2"/>
    <property type="match status" value="1"/>
</dbReference>
<evidence type="ECO:0000313" key="13">
    <source>
        <dbReference type="EMBL" id="QCI26073.1"/>
    </source>
</evidence>
<proteinExistence type="inferred from homology"/>
<evidence type="ECO:0000256" key="4">
    <source>
        <dbReference type="ARBA" id="ARBA00022723"/>
    </source>
</evidence>
<dbReference type="RefSeq" id="WP_158350718.1">
    <property type="nucleotide sequence ID" value="NZ_CP032999.1"/>
</dbReference>
<dbReference type="InterPro" id="IPR004364">
    <property type="entry name" value="Aa-tRNA-synt_II"/>
</dbReference>